<evidence type="ECO:0000256" key="1">
    <source>
        <dbReference type="ARBA" id="ARBA00005417"/>
    </source>
</evidence>
<dbReference type="EMBL" id="BMIN01000014">
    <property type="protein sequence ID" value="GGD20183.1"/>
    <property type="molecule type" value="Genomic_DNA"/>
</dbReference>
<sequence length="302" mass="34195">MSFIHVQHLKKQFDGTAVIEDVSFELEKGMCVSLLGPNGAGKTTTLRMLSGLMKPTSGLITFEGKSNKEDIRSWIGYLPQYPVFHNWMSGREFLIYVARLARLSKKEAASRADQLLQKVGLHEAKNRRIGKYSGGMKQRLGIAQAMIHRPKLIMLDEPVSSLDPNGRREVLNLIEELKKETTILFSTHILSDAEEVSDRLLLLHNGILHHSGTIEELQATQAVNRIIIEFESHSEQYIEQLISLPEVLQVEPHGDALYVEVNKIKDARSAILQQAVEHHWPLTSFEIGRLSLEELFMKVVNE</sequence>
<dbReference type="InterPro" id="IPR027417">
    <property type="entry name" value="P-loop_NTPase"/>
</dbReference>
<dbReference type="Proteomes" id="UP000642571">
    <property type="component" value="Unassembled WGS sequence"/>
</dbReference>
<dbReference type="InterPro" id="IPR017871">
    <property type="entry name" value="ABC_transporter-like_CS"/>
</dbReference>
<evidence type="ECO:0000313" key="6">
    <source>
        <dbReference type="EMBL" id="GGD20183.1"/>
    </source>
</evidence>
<evidence type="ECO:0000256" key="4">
    <source>
        <dbReference type="ARBA" id="ARBA00022840"/>
    </source>
</evidence>
<dbReference type="SMART" id="SM00382">
    <property type="entry name" value="AAA"/>
    <property type="match status" value="1"/>
</dbReference>
<dbReference type="PANTHER" id="PTHR43335:SF11">
    <property type="entry name" value="ABC TRANSPORTER RELATED"/>
    <property type="match status" value="1"/>
</dbReference>
<dbReference type="PROSITE" id="PS00211">
    <property type="entry name" value="ABC_TRANSPORTER_1"/>
    <property type="match status" value="1"/>
</dbReference>
<dbReference type="InterPro" id="IPR025302">
    <property type="entry name" value="DrrA1/2-like_C"/>
</dbReference>
<proteinExistence type="inferred from homology"/>
<dbReference type="RefSeq" id="WP_188655098.1">
    <property type="nucleotide sequence ID" value="NZ_BMIN01000014.1"/>
</dbReference>
<dbReference type="PANTHER" id="PTHR43335">
    <property type="entry name" value="ABC TRANSPORTER, ATP-BINDING PROTEIN"/>
    <property type="match status" value="1"/>
</dbReference>
<reference evidence="7" key="1">
    <citation type="journal article" date="2019" name="Int. J. Syst. Evol. Microbiol.">
        <title>The Global Catalogue of Microorganisms (GCM) 10K type strain sequencing project: providing services to taxonomists for standard genome sequencing and annotation.</title>
        <authorList>
            <consortium name="The Broad Institute Genomics Platform"/>
            <consortium name="The Broad Institute Genome Sequencing Center for Infectious Disease"/>
            <person name="Wu L."/>
            <person name="Ma J."/>
        </authorList>
    </citation>
    <scope>NUCLEOTIDE SEQUENCE [LARGE SCALE GENOMIC DNA]</scope>
    <source>
        <strain evidence="7">CGMCC 1.15353</strain>
    </source>
</reference>
<keyword evidence="3" id="KW-0547">Nucleotide-binding</keyword>
<evidence type="ECO:0000256" key="2">
    <source>
        <dbReference type="ARBA" id="ARBA00022448"/>
    </source>
</evidence>
<dbReference type="Gene3D" id="3.40.50.300">
    <property type="entry name" value="P-loop containing nucleotide triphosphate hydrolases"/>
    <property type="match status" value="1"/>
</dbReference>
<protein>
    <submittedName>
        <fullName evidence="6">ABC transporter ATP-binding protein</fullName>
    </submittedName>
</protein>
<gene>
    <name evidence="6" type="ORF">GCM10011389_29790</name>
</gene>
<dbReference type="Pfam" id="PF00005">
    <property type="entry name" value="ABC_tran"/>
    <property type="match status" value="1"/>
</dbReference>
<evidence type="ECO:0000259" key="5">
    <source>
        <dbReference type="PROSITE" id="PS50893"/>
    </source>
</evidence>
<accession>A0ABQ1QB96</accession>
<evidence type="ECO:0000256" key="3">
    <source>
        <dbReference type="ARBA" id="ARBA00022741"/>
    </source>
</evidence>
<dbReference type="InterPro" id="IPR003439">
    <property type="entry name" value="ABC_transporter-like_ATP-bd"/>
</dbReference>
<evidence type="ECO:0000313" key="7">
    <source>
        <dbReference type="Proteomes" id="UP000642571"/>
    </source>
</evidence>
<comment type="similarity">
    <text evidence="1">Belongs to the ABC transporter superfamily.</text>
</comment>
<keyword evidence="4 6" id="KW-0067">ATP-binding</keyword>
<keyword evidence="2" id="KW-0813">Transport</keyword>
<feature type="domain" description="ABC transporter" evidence="5">
    <location>
        <begin position="4"/>
        <end position="230"/>
    </location>
</feature>
<dbReference type="PROSITE" id="PS50893">
    <property type="entry name" value="ABC_TRANSPORTER_2"/>
    <property type="match status" value="1"/>
</dbReference>
<keyword evidence="7" id="KW-1185">Reference proteome</keyword>
<dbReference type="SUPFAM" id="SSF52540">
    <property type="entry name" value="P-loop containing nucleoside triphosphate hydrolases"/>
    <property type="match status" value="1"/>
</dbReference>
<organism evidence="6 7">
    <name type="scientific">Pontibacillus salipaludis</name>
    <dbReference type="NCBI Taxonomy" id="1697394"/>
    <lineage>
        <taxon>Bacteria</taxon>
        <taxon>Bacillati</taxon>
        <taxon>Bacillota</taxon>
        <taxon>Bacilli</taxon>
        <taxon>Bacillales</taxon>
        <taxon>Bacillaceae</taxon>
        <taxon>Pontibacillus</taxon>
    </lineage>
</organism>
<comment type="caution">
    <text evidence="6">The sequence shown here is derived from an EMBL/GenBank/DDBJ whole genome shotgun (WGS) entry which is preliminary data.</text>
</comment>
<dbReference type="GO" id="GO:0005524">
    <property type="term" value="F:ATP binding"/>
    <property type="evidence" value="ECO:0007669"/>
    <property type="project" value="UniProtKB-KW"/>
</dbReference>
<name>A0ABQ1QB96_9BACI</name>
<dbReference type="InterPro" id="IPR003593">
    <property type="entry name" value="AAA+_ATPase"/>
</dbReference>
<dbReference type="Pfam" id="PF13732">
    <property type="entry name" value="DrrA1-3_C"/>
    <property type="match status" value="1"/>
</dbReference>